<accession>A0A6V8KKS4</accession>
<dbReference type="InterPro" id="IPR058548">
    <property type="entry name" value="MlaB-like_STAS"/>
</dbReference>
<dbReference type="RefSeq" id="WP_173063665.1">
    <property type="nucleotide sequence ID" value="NZ_BAABGO010000034.1"/>
</dbReference>
<dbReference type="Proteomes" id="UP000482800">
    <property type="component" value="Unassembled WGS sequence"/>
</dbReference>
<gene>
    <name evidence="2" type="ORF">Phou_069390</name>
</gene>
<dbReference type="Gene3D" id="3.30.750.24">
    <property type="entry name" value="STAS domain"/>
    <property type="match status" value="1"/>
</dbReference>
<dbReference type="PROSITE" id="PS50801">
    <property type="entry name" value="STAS"/>
    <property type="match status" value="1"/>
</dbReference>
<organism evidence="2 3">
    <name type="scientific">Phytohabitans houttuyneae</name>
    <dbReference type="NCBI Taxonomy" id="1076126"/>
    <lineage>
        <taxon>Bacteria</taxon>
        <taxon>Bacillati</taxon>
        <taxon>Actinomycetota</taxon>
        <taxon>Actinomycetes</taxon>
        <taxon>Micromonosporales</taxon>
        <taxon>Micromonosporaceae</taxon>
    </lineage>
</organism>
<protein>
    <recommendedName>
        <fullName evidence="1">STAS domain-containing protein</fullName>
    </recommendedName>
</protein>
<keyword evidence="3" id="KW-1185">Reference proteome</keyword>
<evidence type="ECO:0000313" key="2">
    <source>
        <dbReference type="EMBL" id="GFJ82759.1"/>
    </source>
</evidence>
<dbReference type="PANTHER" id="PTHR33495">
    <property type="entry name" value="ANTI-SIGMA FACTOR ANTAGONIST TM_1081-RELATED-RELATED"/>
    <property type="match status" value="1"/>
</dbReference>
<dbReference type="EMBL" id="BLPF01000002">
    <property type="protein sequence ID" value="GFJ82759.1"/>
    <property type="molecule type" value="Genomic_DNA"/>
</dbReference>
<dbReference type="AlphaFoldDB" id="A0A6V8KKS4"/>
<sequence>MTQAAACHVPVVEVYVTQRLDVACLPAVRPVLDAALRLRPDRLVLDVAGCATIDAAGIGLLLDVHRDLWRSGARLMLRGPTPRLRRVLRIARVEQVLNIVPEETGRLQRDRGRP</sequence>
<dbReference type="CDD" id="cd07043">
    <property type="entry name" value="STAS_anti-anti-sigma_factors"/>
    <property type="match status" value="1"/>
</dbReference>
<evidence type="ECO:0000313" key="3">
    <source>
        <dbReference type="Proteomes" id="UP000482800"/>
    </source>
</evidence>
<dbReference type="PANTHER" id="PTHR33495:SF2">
    <property type="entry name" value="ANTI-SIGMA FACTOR ANTAGONIST TM_1081-RELATED"/>
    <property type="match status" value="1"/>
</dbReference>
<proteinExistence type="predicted"/>
<name>A0A6V8KKS4_9ACTN</name>
<comment type="caution">
    <text evidence="2">The sequence shown here is derived from an EMBL/GenBank/DDBJ whole genome shotgun (WGS) entry which is preliminary data.</text>
</comment>
<evidence type="ECO:0000259" key="1">
    <source>
        <dbReference type="PROSITE" id="PS50801"/>
    </source>
</evidence>
<dbReference type="InterPro" id="IPR036513">
    <property type="entry name" value="STAS_dom_sf"/>
</dbReference>
<dbReference type="SUPFAM" id="SSF52091">
    <property type="entry name" value="SpoIIaa-like"/>
    <property type="match status" value="1"/>
</dbReference>
<dbReference type="Pfam" id="PF13466">
    <property type="entry name" value="STAS_2"/>
    <property type="match status" value="1"/>
</dbReference>
<reference evidence="2 3" key="1">
    <citation type="submission" date="2020-03" db="EMBL/GenBank/DDBJ databases">
        <title>Whole genome shotgun sequence of Phytohabitans houttuyneae NBRC 108639.</title>
        <authorList>
            <person name="Komaki H."/>
            <person name="Tamura T."/>
        </authorList>
    </citation>
    <scope>NUCLEOTIDE SEQUENCE [LARGE SCALE GENOMIC DNA]</scope>
    <source>
        <strain evidence="2 3">NBRC 108639</strain>
    </source>
</reference>
<dbReference type="GO" id="GO:0043856">
    <property type="term" value="F:anti-sigma factor antagonist activity"/>
    <property type="evidence" value="ECO:0007669"/>
    <property type="project" value="TreeGrafter"/>
</dbReference>
<feature type="domain" description="STAS" evidence="1">
    <location>
        <begin position="11"/>
        <end position="98"/>
    </location>
</feature>
<dbReference type="InterPro" id="IPR002645">
    <property type="entry name" value="STAS_dom"/>
</dbReference>
<reference evidence="2 3" key="2">
    <citation type="submission" date="2020-03" db="EMBL/GenBank/DDBJ databases">
        <authorList>
            <person name="Ichikawa N."/>
            <person name="Kimura A."/>
            <person name="Kitahashi Y."/>
            <person name="Uohara A."/>
        </authorList>
    </citation>
    <scope>NUCLEOTIDE SEQUENCE [LARGE SCALE GENOMIC DNA]</scope>
    <source>
        <strain evidence="2 3">NBRC 108639</strain>
    </source>
</reference>